<dbReference type="EnsemblMetazoa" id="ACOM038479-RA">
    <property type="protein sequence ID" value="ACOM038479-PA.1"/>
    <property type="gene ID" value="ACOM038479"/>
</dbReference>
<dbReference type="Proteomes" id="UP000075882">
    <property type="component" value="Unassembled WGS sequence"/>
</dbReference>
<protein>
    <submittedName>
        <fullName evidence="2">Uncharacterized protein</fullName>
    </submittedName>
</protein>
<feature type="region of interest" description="Disordered" evidence="1">
    <location>
        <begin position="1"/>
        <end position="28"/>
    </location>
</feature>
<dbReference type="AlphaFoldDB" id="A0A8W7PXK5"/>
<evidence type="ECO:0000256" key="1">
    <source>
        <dbReference type="SAM" id="MobiDB-lite"/>
    </source>
</evidence>
<sequence length="117" mass="13095">MSAPPTPTTTASMMGDTGGELQPAGGGDRVEVISRGRMRRMATSMLCQRYHHLQLQAICVAAAKSTEARSKCLISLYKKKIVYITPPSHHRLRQSRFITSIRARESDRHRWLSETAV</sequence>
<accession>A0A8W7PXK5</accession>
<reference evidence="2" key="1">
    <citation type="submission" date="2022-08" db="UniProtKB">
        <authorList>
            <consortium name="EnsemblMetazoa"/>
        </authorList>
    </citation>
    <scope>IDENTIFICATION</scope>
</reference>
<organism evidence="2">
    <name type="scientific">Anopheles coluzzii</name>
    <name type="common">African malaria mosquito</name>
    <dbReference type="NCBI Taxonomy" id="1518534"/>
    <lineage>
        <taxon>Eukaryota</taxon>
        <taxon>Metazoa</taxon>
        <taxon>Ecdysozoa</taxon>
        <taxon>Arthropoda</taxon>
        <taxon>Hexapoda</taxon>
        <taxon>Insecta</taxon>
        <taxon>Pterygota</taxon>
        <taxon>Neoptera</taxon>
        <taxon>Endopterygota</taxon>
        <taxon>Diptera</taxon>
        <taxon>Nematocera</taxon>
        <taxon>Culicoidea</taxon>
        <taxon>Culicidae</taxon>
        <taxon>Anophelinae</taxon>
        <taxon>Anopheles</taxon>
    </lineage>
</organism>
<proteinExistence type="predicted"/>
<evidence type="ECO:0000313" key="2">
    <source>
        <dbReference type="EnsemblMetazoa" id="ACOM038479-PA.1"/>
    </source>
</evidence>
<name>A0A8W7PXK5_ANOCL</name>